<dbReference type="EMBL" id="JAEKNR010000001">
    <property type="protein sequence ID" value="MBJ7596462.1"/>
    <property type="molecule type" value="Genomic_DNA"/>
</dbReference>
<protein>
    <submittedName>
        <fullName evidence="1">Uncharacterized protein</fullName>
    </submittedName>
</protein>
<dbReference type="Proteomes" id="UP000612893">
    <property type="component" value="Unassembled WGS sequence"/>
</dbReference>
<dbReference type="SUPFAM" id="SSF52540">
    <property type="entry name" value="P-loop containing nucleoside triphosphate hydrolases"/>
    <property type="match status" value="1"/>
</dbReference>
<sequence length="211" mass="23944">MLFFVFGSLGSGKSTLLRRLRGDMPDMALVDADVPRAAVSKVERQRQLQERLEAISRGPQADVLYAGQSPLGELLACPVATEFAGIAPCLLDCGDTIRIQRVRSRGWRNDTSELDLLRWAAWMRLHAANPQHDQSVLIEGGAPELRWERWNRWRRGDARWQVTVFDNSYDDEAETIRRFLTWIESRRRLLADGRLPLVAGWDRGPGPAAHS</sequence>
<evidence type="ECO:0000313" key="2">
    <source>
        <dbReference type="Proteomes" id="UP000612893"/>
    </source>
</evidence>
<dbReference type="AlphaFoldDB" id="A0A934K357"/>
<keyword evidence="2" id="KW-1185">Reference proteome</keyword>
<organism evidence="1 2">
    <name type="scientific">Candidatus Nephthysia bennettiae</name>
    <dbReference type="NCBI Taxonomy" id="3127016"/>
    <lineage>
        <taxon>Bacteria</taxon>
        <taxon>Bacillati</taxon>
        <taxon>Candidatus Dormiibacterota</taxon>
        <taxon>Candidatus Dormibacteria</taxon>
        <taxon>Candidatus Dormibacterales</taxon>
        <taxon>Candidatus Dormibacteraceae</taxon>
        <taxon>Candidatus Nephthysia</taxon>
    </lineage>
</organism>
<proteinExistence type="predicted"/>
<reference evidence="1" key="1">
    <citation type="submission" date="2020-10" db="EMBL/GenBank/DDBJ databases">
        <title>Ca. Dormibacterota MAGs.</title>
        <authorList>
            <person name="Montgomery K."/>
        </authorList>
    </citation>
    <scope>NUCLEOTIDE SEQUENCE [LARGE SCALE GENOMIC DNA]</scope>
    <source>
        <strain evidence="1">SC8812_S17_10</strain>
    </source>
</reference>
<comment type="caution">
    <text evidence="1">The sequence shown here is derived from an EMBL/GenBank/DDBJ whole genome shotgun (WGS) entry which is preliminary data.</text>
</comment>
<dbReference type="InterPro" id="IPR027417">
    <property type="entry name" value="P-loop_NTPase"/>
</dbReference>
<gene>
    <name evidence="1" type="ORF">JF922_00010</name>
</gene>
<name>A0A934K357_9BACT</name>
<accession>A0A934K357</accession>
<dbReference type="RefSeq" id="WP_338198297.1">
    <property type="nucleotide sequence ID" value="NZ_JAEKNR010000001.1"/>
</dbReference>
<evidence type="ECO:0000313" key="1">
    <source>
        <dbReference type="EMBL" id="MBJ7596462.1"/>
    </source>
</evidence>